<dbReference type="Proteomes" id="UP000008761">
    <property type="component" value="Unassembled WGS sequence"/>
</dbReference>
<proteinExistence type="predicted"/>
<reference evidence="1 2" key="1">
    <citation type="submission" date="2012-03" db="EMBL/GenBank/DDBJ databases">
        <title>The Genome Sequence of Bartonella alsatica IBS 382.</title>
        <authorList>
            <consortium name="The Broad Institute Genome Sequencing Platform"/>
            <consortium name="The Broad Institute Genome Sequencing Center for Infectious Disease"/>
            <person name="Feldgarden M."/>
            <person name="Kirby J."/>
            <person name="Kosoy M."/>
            <person name="Birtles R."/>
            <person name="Probert W.S."/>
            <person name="Chiaraviglio L."/>
            <person name="Young S.K."/>
            <person name="Zeng Q."/>
            <person name="Gargeya S."/>
            <person name="Fitzgerald M."/>
            <person name="Haas B."/>
            <person name="Abouelleil A."/>
            <person name="Alvarado L."/>
            <person name="Arachchi H.M."/>
            <person name="Berlin A."/>
            <person name="Chapman S.B."/>
            <person name="Gearin G."/>
            <person name="Goldberg J."/>
            <person name="Griggs A."/>
            <person name="Gujja S."/>
            <person name="Hansen M."/>
            <person name="Heiman D."/>
            <person name="Howarth C."/>
            <person name="Larimer J."/>
            <person name="Lui A."/>
            <person name="MacDonald P.J.P."/>
            <person name="McCowen C."/>
            <person name="Montmayeur A."/>
            <person name="Murphy C."/>
            <person name="Neiman D."/>
            <person name="Pearson M."/>
            <person name="Priest M."/>
            <person name="Roberts A."/>
            <person name="Saif S."/>
            <person name="Shea T."/>
            <person name="Sisk P."/>
            <person name="Stolte C."/>
            <person name="Sykes S."/>
            <person name="Wortman J."/>
            <person name="Nusbaum C."/>
            <person name="Birren B."/>
        </authorList>
    </citation>
    <scope>NUCLEOTIDE SEQUENCE [LARGE SCALE GENOMIC DNA]</scope>
    <source>
        <strain evidence="1 2">IBS 382</strain>
    </source>
</reference>
<evidence type="ECO:0000313" key="2">
    <source>
        <dbReference type="Proteomes" id="UP000008761"/>
    </source>
</evidence>
<name>J1IVL3_9HYPH</name>
<gene>
    <name evidence="1" type="ORF">MEC_00207</name>
</gene>
<sequence>MKVEIALGEIAKRNALHKSVSAFVDLEELLVTRFLCKTILV</sequence>
<dbReference type="STRING" id="1094551.MEC_00207"/>
<comment type="caution">
    <text evidence="1">The sequence shown here is derived from an EMBL/GenBank/DDBJ whole genome shotgun (WGS) entry which is preliminary data.</text>
</comment>
<dbReference type="HOGENOM" id="CLU_3266261_0_0_5"/>
<dbReference type="AlphaFoldDB" id="J1IVL3"/>
<evidence type="ECO:0000313" key="1">
    <source>
        <dbReference type="EMBL" id="EJF75652.1"/>
    </source>
</evidence>
<accession>J1IVL3</accession>
<organism evidence="1 2">
    <name type="scientific">Bartonella alsatica IBS 382</name>
    <dbReference type="NCBI Taxonomy" id="1094551"/>
    <lineage>
        <taxon>Bacteria</taxon>
        <taxon>Pseudomonadati</taxon>
        <taxon>Pseudomonadota</taxon>
        <taxon>Alphaproteobacteria</taxon>
        <taxon>Hyphomicrobiales</taxon>
        <taxon>Bartonellaceae</taxon>
        <taxon>Bartonella</taxon>
    </lineage>
</organism>
<protein>
    <submittedName>
        <fullName evidence="1">Uncharacterized protein</fullName>
    </submittedName>
</protein>
<dbReference type="EMBL" id="AIME01000003">
    <property type="protein sequence ID" value="EJF75652.1"/>
    <property type="molecule type" value="Genomic_DNA"/>
</dbReference>